<feature type="compositionally biased region" description="Low complexity" evidence="1">
    <location>
        <begin position="17"/>
        <end position="27"/>
    </location>
</feature>
<organism evidence="2 3">
    <name type="scientific">Dorcoceras hygrometricum</name>
    <dbReference type="NCBI Taxonomy" id="472368"/>
    <lineage>
        <taxon>Eukaryota</taxon>
        <taxon>Viridiplantae</taxon>
        <taxon>Streptophyta</taxon>
        <taxon>Embryophyta</taxon>
        <taxon>Tracheophyta</taxon>
        <taxon>Spermatophyta</taxon>
        <taxon>Magnoliopsida</taxon>
        <taxon>eudicotyledons</taxon>
        <taxon>Gunneridae</taxon>
        <taxon>Pentapetalae</taxon>
        <taxon>asterids</taxon>
        <taxon>lamiids</taxon>
        <taxon>Lamiales</taxon>
        <taxon>Gesneriaceae</taxon>
        <taxon>Didymocarpoideae</taxon>
        <taxon>Trichosporeae</taxon>
        <taxon>Loxocarpinae</taxon>
        <taxon>Dorcoceras</taxon>
    </lineage>
</organism>
<gene>
    <name evidence="2" type="ORF">F511_34917</name>
</gene>
<dbReference type="Proteomes" id="UP000250235">
    <property type="component" value="Unassembled WGS sequence"/>
</dbReference>
<evidence type="ECO:0000313" key="3">
    <source>
        <dbReference type="Proteomes" id="UP000250235"/>
    </source>
</evidence>
<sequence>MHVRSRDPPPTSPSHTLLRPPLAGALPAGPPPGPAGPNLTSHGPNHGRTREHEPWKGGAPRCTETCSAWCFTYSRWFDHDLPPMDHF</sequence>
<proteinExistence type="predicted"/>
<accession>A0A2Z7CUJ6</accession>
<protein>
    <submittedName>
        <fullName evidence="2">Uncharacterized protein</fullName>
    </submittedName>
</protein>
<dbReference type="EMBL" id="KQ992403">
    <property type="protein sequence ID" value="KZV50473.1"/>
    <property type="molecule type" value="Genomic_DNA"/>
</dbReference>
<keyword evidence="3" id="KW-1185">Reference proteome</keyword>
<name>A0A2Z7CUJ6_9LAMI</name>
<evidence type="ECO:0000313" key="2">
    <source>
        <dbReference type="EMBL" id="KZV50473.1"/>
    </source>
</evidence>
<evidence type="ECO:0000256" key="1">
    <source>
        <dbReference type="SAM" id="MobiDB-lite"/>
    </source>
</evidence>
<feature type="region of interest" description="Disordered" evidence="1">
    <location>
        <begin position="1"/>
        <end position="61"/>
    </location>
</feature>
<reference evidence="2 3" key="1">
    <citation type="journal article" date="2015" name="Proc. Natl. Acad. Sci. U.S.A.">
        <title>The resurrection genome of Boea hygrometrica: A blueprint for survival of dehydration.</title>
        <authorList>
            <person name="Xiao L."/>
            <person name="Yang G."/>
            <person name="Zhang L."/>
            <person name="Yang X."/>
            <person name="Zhao S."/>
            <person name="Ji Z."/>
            <person name="Zhou Q."/>
            <person name="Hu M."/>
            <person name="Wang Y."/>
            <person name="Chen M."/>
            <person name="Xu Y."/>
            <person name="Jin H."/>
            <person name="Xiao X."/>
            <person name="Hu G."/>
            <person name="Bao F."/>
            <person name="Hu Y."/>
            <person name="Wan P."/>
            <person name="Li L."/>
            <person name="Deng X."/>
            <person name="Kuang T."/>
            <person name="Xiang C."/>
            <person name="Zhu J.K."/>
            <person name="Oliver M.J."/>
            <person name="He Y."/>
        </authorList>
    </citation>
    <scope>NUCLEOTIDE SEQUENCE [LARGE SCALE GENOMIC DNA]</scope>
    <source>
        <strain evidence="3">cv. XS01</strain>
    </source>
</reference>
<dbReference type="AlphaFoldDB" id="A0A2Z7CUJ6"/>